<dbReference type="AlphaFoldDB" id="A0A2R3Z388"/>
<dbReference type="SUPFAM" id="SSF47413">
    <property type="entry name" value="lambda repressor-like DNA-binding domains"/>
    <property type="match status" value="1"/>
</dbReference>
<dbReference type="InterPro" id="IPR001387">
    <property type="entry name" value="Cro/C1-type_HTH"/>
</dbReference>
<evidence type="ECO:0000256" key="1">
    <source>
        <dbReference type="ARBA" id="ARBA00007227"/>
    </source>
</evidence>
<dbReference type="Proteomes" id="UP000241507">
    <property type="component" value="Chromosome"/>
</dbReference>
<dbReference type="PROSITE" id="PS50943">
    <property type="entry name" value="HTH_CROC1"/>
    <property type="match status" value="1"/>
</dbReference>
<dbReference type="InterPro" id="IPR052345">
    <property type="entry name" value="Rad_response_metalloprotease"/>
</dbReference>
<dbReference type="InterPro" id="IPR010982">
    <property type="entry name" value="Lambda_DNA-bd_dom_sf"/>
</dbReference>
<organism evidence="3 4">
    <name type="scientific">Christiangramia fulva</name>
    <dbReference type="NCBI Taxonomy" id="2126553"/>
    <lineage>
        <taxon>Bacteria</taxon>
        <taxon>Pseudomonadati</taxon>
        <taxon>Bacteroidota</taxon>
        <taxon>Flavobacteriia</taxon>
        <taxon>Flavobacteriales</taxon>
        <taxon>Flavobacteriaceae</taxon>
        <taxon>Christiangramia</taxon>
    </lineage>
</organism>
<evidence type="ECO:0000313" key="3">
    <source>
        <dbReference type="EMBL" id="AVR44725.1"/>
    </source>
</evidence>
<dbReference type="Gene3D" id="1.10.260.40">
    <property type="entry name" value="lambda repressor-like DNA-binding domains"/>
    <property type="match status" value="1"/>
</dbReference>
<dbReference type="Pfam" id="PF01381">
    <property type="entry name" value="HTH_3"/>
    <property type="match status" value="1"/>
</dbReference>
<proteinExistence type="inferred from homology"/>
<reference evidence="4" key="1">
    <citation type="submission" date="2018-03" db="EMBL/GenBank/DDBJ databases">
        <title>Gramella fulva sp. nov., isolated from a dry surface of tidal flat.</title>
        <authorList>
            <person name="Hwang S.H."/>
            <person name="Hwang W.M."/>
            <person name="Kang K."/>
            <person name="Ahn T.-Y."/>
        </authorList>
    </citation>
    <scope>NUCLEOTIDE SEQUENCE [LARGE SCALE GENOMIC DNA]</scope>
    <source>
        <strain evidence="4">SH35</strain>
    </source>
</reference>
<evidence type="ECO:0000259" key="2">
    <source>
        <dbReference type="PROSITE" id="PS50943"/>
    </source>
</evidence>
<dbReference type="CDD" id="cd00093">
    <property type="entry name" value="HTH_XRE"/>
    <property type="match status" value="1"/>
</dbReference>
<dbReference type="InterPro" id="IPR010359">
    <property type="entry name" value="IrrE_HExxH"/>
</dbReference>
<dbReference type="PANTHER" id="PTHR43236">
    <property type="entry name" value="ANTITOXIN HIGA1"/>
    <property type="match status" value="1"/>
</dbReference>
<dbReference type="EMBL" id="CP028136">
    <property type="protein sequence ID" value="AVR44725.1"/>
    <property type="molecule type" value="Genomic_DNA"/>
</dbReference>
<dbReference type="KEGG" id="grs:C7S20_05290"/>
<name>A0A2R3Z388_9FLAO</name>
<protein>
    <recommendedName>
        <fullName evidence="2">HTH cro/C1-type domain-containing protein</fullName>
    </recommendedName>
</protein>
<comment type="similarity">
    <text evidence="1">Belongs to the short-chain fatty acyl-CoA assimilation regulator (ScfR) family.</text>
</comment>
<dbReference type="PANTHER" id="PTHR43236:SF1">
    <property type="entry name" value="BLL7220 PROTEIN"/>
    <property type="match status" value="1"/>
</dbReference>
<sequence length="364" mass="42441">MLMKSINVERIKLARESRGYSQSALAKNLNSISQSMLSKIEKGFADCSAETLSEFSNVLNYPESFFLKKHQAYQIKEFYYRKNLSTTVTKNKILEAKINIISSHISELLDSVEIDVDLPYTNINKLELTPERFAEQVRGYFKIPKGPIKNLINCLEKRGVIIHFVDFDETYKFSGINFHTKEGVPVILINSNHSNSRKIFTIAHELGHLLMHENFIVSDNMKSIEEEANSFASNFLMPRGDIKPDLYNLTESKLGSLKRYWKVSMQALLYRAKYLGCLSAPQYRRWITKINYHGWRKKEPFEFLIEEPELLSKVLLLHFEDLQYEKNEIFEMLAISESEFKEIYSLDKIAKYTGERVRKIKVSI</sequence>
<dbReference type="SMART" id="SM00530">
    <property type="entry name" value="HTH_XRE"/>
    <property type="match status" value="1"/>
</dbReference>
<dbReference type="GO" id="GO:0003677">
    <property type="term" value="F:DNA binding"/>
    <property type="evidence" value="ECO:0007669"/>
    <property type="project" value="InterPro"/>
</dbReference>
<accession>A0A2R3Z388</accession>
<keyword evidence="4" id="KW-1185">Reference proteome</keyword>
<dbReference type="Pfam" id="PF06114">
    <property type="entry name" value="Peptidase_M78"/>
    <property type="match status" value="1"/>
</dbReference>
<dbReference type="Gene3D" id="1.10.10.2910">
    <property type="match status" value="1"/>
</dbReference>
<evidence type="ECO:0000313" key="4">
    <source>
        <dbReference type="Proteomes" id="UP000241507"/>
    </source>
</evidence>
<gene>
    <name evidence="3" type="ORF">C7S20_05290</name>
</gene>
<feature type="domain" description="HTH cro/C1-type" evidence="2">
    <location>
        <begin position="11"/>
        <end position="66"/>
    </location>
</feature>